<dbReference type="PANTHER" id="PTHR33713:SF11">
    <property type="entry name" value="PREVENT-HOST-DEATH FAMILY PROTEIN"/>
    <property type="match status" value="1"/>
</dbReference>
<keyword evidence="4" id="KW-1185">Reference proteome</keyword>
<dbReference type="EMBL" id="CP001792">
    <property type="protein sequence ID" value="ACX74263.1"/>
    <property type="molecule type" value="Genomic_DNA"/>
</dbReference>
<dbReference type="NCBIfam" id="TIGR01552">
    <property type="entry name" value="phd_fam"/>
    <property type="match status" value="1"/>
</dbReference>
<evidence type="ECO:0000313" key="3">
    <source>
        <dbReference type="EMBL" id="ACX74263.1"/>
    </source>
</evidence>
<proteinExistence type="inferred from homology"/>
<dbReference type="RefSeq" id="WP_015731775.1">
    <property type="nucleotide sequence ID" value="NC_013410.1"/>
</dbReference>
<reference evidence="3" key="1">
    <citation type="submission" date="2009-10" db="EMBL/GenBank/DDBJ databases">
        <title>Complete sequence of Fibrobacter succinogenes subsp. succinogenes S85.</title>
        <authorList>
            <consortium name="US DOE Joint Genome Institute"/>
            <person name="Lucas S."/>
            <person name="Copeland A."/>
            <person name="Lapidus A."/>
            <person name="Glavina del Rio T."/>
            <person name="Tice H."/>
            <person name="Bruce D."/>
            <person name="Goodwin L."/>
            <person name="Pitluck S."/>
            <person name="Chertkov O."/>
            <person name="Detter J.C."/>
            <person name="Han C."/>
            <person name="Tapia R."/>
            <person name="Larimer F."/>
            <person name="Land M."/>
            <person name="Hauser L."/>
            <person name="Kyrpides N."/>
            <person name="Mikhailova N."/>
            <person name="Weimer P.J."/>
            <person name="Stevenson D.M."/>
            <person name="Boyum J."/>
            <person name="Brumm P.I."/>
            <person name="Mead D."/>
        </authorList>
    </citation>
    <scope>NUCLEOTIDE SEQUENCE [LARGE SCALE GENOMIC DNA]</scope>
    <source>
        <strain evidence="3">S85</strain>
    </source>
</reference>
<comment type="function">
    <text evidence="2">Antitoxin component of a type II toxin-antitoxin (TA) system.</text>
</comment>
<protein>
    <recommendedName>
        <fullName evidence="2">Antitoxin</fullName>
    </recommendedName>
</protein>
<gene>
    <name evidence="3" type="ordered locus">Fisuc_0651</name>
</gene>
<evidence type="ECO:0000256" key="2">
    <source>
        <dbReference type="RuleBase" id="RU362080"/>
    </source>
</evidence>
<organism evidence="3 4">
    <name type="scientific">Fibrobacter succinogenes (strain ATCC 19169 / S85)</name>
    <dbReference type="NCBI Taxonomy" id="59374"/>
    <lineage>
        <taxon>Bacteria</taxon>
        <taxon>Pseudomonadati</taxon>
        <taxon>Fibrobacterota</taxon>
        <taxon>Fibrobacteria</taxon>
        <taxon>Fibrobacterales</taxon>
        <taxon>Fibrobacteraceae</taxon>
        <taxon>Fibrobacter</taxon>
    </lineage>
</organism>
<name>A0ABM5LFK5_FIBSS</name>
<dbReference type="InterPro" id="IPR036165">
    <property type="entry name" value="YefM-like_sf"/>
</dbReference>
<evidence type="ECO:0000313" key="4">
    <source>
        <dbReference type="Proteomes" id="UP000001497"/>
    </source>
</evidence>
<sequence>MQKLENIKPISYIKANAAKVLDHVNETRAPYIVTQNGEARGVIVDVETFQTMQDALKLFKLIAQSEAEIAKGKVIRQKDLFDALERELDAL</sequence>
<dbReference type="Pfam" id="PF02604">
    <property type="entry name" value="PhdYeFM_antitox"/>
    <property type="match status" value="1"/>
</dbReference>
<comment type="similarity">
    <text evidence="1 2">Belongs to the phD/YefM antitoxin family.</text>
</comment>
<dbReference type="PANTHER" id="PTHR33713">
    <property type="entry name" value="ANTITOXIN YAFN-RELATED"/>
    <property type="match status" value="1"/>
</dbReference>
<dbReference type="InterPro" id="IPR051405">
    <property type="entry name" value="phD/YefM_antitoxin"/>
</dbReference>
<accession>A0ABM5LFK5</accession>
<dbReference type="InterPro" id="IPR006442">
    <property type="entry name" value="Antitoxin_Phd/YefM"/>
</dbReference>
<dbReference type="Proteomes" id="UP000001497">
    <property type="component" value="Chromosome"/>
</dbReference>
<dbReference type="SUPFAM" id="SSF143120">
    <property type="entry name" value="YefM-like"/>
    <property type="match status" value="1"/>
</dbReference>
<evidence type="ECO:0000256" key="1">
    <source>
        <dbReference type="ARBA" id="ARBA00009981"/>
    </source>
</evidence>
<dbReference type="Gene3D" id="3.40.1620.10">
    <property type="entry name" value="YefM-like domain"/>
    <property type="match status" value="1"/>
</dbReference>